<evidence type="ECO:0000313" key="6">
    <source>
        <dbReference type="EMBL" id="VWX37634.1"/>
    </source>
</evidence>
<dbReference type="Pfam" id="PF00005">
    <property type="entry name" value="ABC_tran"/>
    <property type="match status" value="1"/>
</dbReference>
<dbReference type="SUPFAM" id="SSF52540">
    <property type="entry name" value="P-loop containing nucleoside triphosphate hydrolases"/>
    <property type="match status" value="1"/>
</dbReference>
<keyword evidence="4 6" id="KW-0067">ATP-binding</keyword>
<feature type="domain" description="ABC transporter" evidence="5">
    <location>
        <begin position="2"/>
        <end position="226"/>
    </location>
</feature>
<evidence type="ECO:0000313" key="7">
    <source>
        <dbReference type="Proteomes" id="UP000439752"/>
    </source>
</evidence>
<dbReference type="InterPro" id="IPR003593">
    <property type="entry name" value="AAA+_ATPase"/>
</dbReference>
<evidence type="ECO:0000256" key="3">
    <source>
        <dbReference type="ARBA" id="ARBA00022741"/>
    </source>
</evidence>
<organism evidence="6 7">
    <name type="scientific">Exiguobacterium oxidotolerans</name>
    <dbReference type="NCBI Taxonomy" id="223958"/>
    <lineage>
        <taxon>Bacteria</taxon>
        <taxon>Bacillati</taxon>
        <taxon>Bacillota</taxon>
        <taxon>Bacilli</taxon>
        <taxon>Bacillales</taxon>
        <taxon>Bacillales Family XII. Incertae Sedis</taxon>
        <taxon>Exiguobacterium</taxon>
    </lineage>
</organism>
<dbReference type="GO" id="GO:0005524">
    <property type="term" value="F:ATP binding"/>
    <property type="evidence" value="ECO:0007669"/>
    <property type="project" value="UniProtKB-KW"/>
</dbReference>
<dbReference type="Proteomes" id="UP000439752">
    <property type="component" value="Unassembled WGS sequence"/>
</dbReference>
<evidence type="ECO:0000256" key="4">
    <source>
        <dbReference type="ARBA" id="ARBA00022840"/>
    </source>
</evidence>
<sequence length="296" mass="33123">MLTLQNISKTFDNRLVLSDMSLTIPRGKVVGLIGPNGAGKTTLIRIMNGVISPTHGTVRYDDQPIEALRTKAGIVTESAGLYPDMTALENLTFYASLYGVRNKSNLLELLNQFDLVHVRDAYVHTFSTGMKKRLALAKAMLHDPEILFLDEPTNGLDPDGIRQVLDMIRSVNQTKGTTVIITSHLLYQLESVCDAYIFIEQGRLMDQGTLVDLLNRHQTSIRVRIRTNLPPGSVRTMFETAVAPVASDLIEVSFKDETFISPFLKQIIDQGYAVYECQIIDRDLEGVYFKLRGETK</sequence>
<keyword evidence="7" id="KW-1185">Reference proteome</keyword>
<dbReference type="GO" id="GO:0016887">
    <property type="term" value="F:ATP hydrolysis activity"/>
    <property type="evidence" value="ECO:0007669"/>
    <property type="project" value="InterPro"/>
</dbReference>
<reference evidence="6 7" key="1">
    <citation type="submission" date="2019-10" db="EMBL/GenBank/DDBJ databases">
        <authorList>
            <person name="Karimi E."/>
        </authorList>
    </citation>
    <scope>NUCLEOTIDE SEQUENCE [LARGE SCALE GENOMIC DNA]</scope>
    <source>
        <strain evidence="6">Exiguobacterium sp. 9Y</strain>
    </source>
</reference>
<accession>A0A653IFS5</accession>
<protein>
    <submittedName>
        <fullName evidence="6">Heme ABC exporter ATP-binding protein CcmA</fullName>
    </submittedName>
</protein>
<dbReference type="PANTHER" id="PTHR43335:SF3">
    <property type="entry name" value="ABC TRANSPORTER"/>
    <property type="match status" value="1"/>
</dbReference>
<dbReference type="SMART" id="SM00382">
    <property type="entry name" value="AAA"/>
    <property type="match status" value="1"/>
</dbReference>
<proteinExistence type="inferred from homology"/>
<evidence type="ECO:0000256" key="2">
    <source>
        <dbReference type="ARBA" id="ARBA00022448"/>
    </source>
</evidence>
<keyword evidence="3" id="KW-0547">Nucleotide-binding</keyword>
<dbReference type="InterPro" id="IPR027417">
    <property type="entry name" value="P-loop_NTPase"/>
</dbReference>
<evidence type="ECO:0000256" key="1">
    <source>
        <dbReference type="ARBA" id="ARBA00005417"/>
    </source>
</evidence>
<dbReference type="RefSeq" id="WP_159173617.1">
    <property type="nucleotide sequence ID" value="NZ_LR732312.1"/>
</dbReference>
<name>A0A653IFS5_9BACL</name>
<dbReference type="AlphaFoldDB" id="A0A653IFS5"/>
<dbReference type="Gene3D" id="3.40.50.300">
    <property type="entry name" value="P-loop containing nucleotide triphosphate hydrolases"/>
    <property type="match status" value="1"/>
</dbReference>
<dbReference type="InterPro" id="IPR003439">
    <property type="entry name" value="ABC_transporter-like_ATP-bd"/>
</dbReference>
<keyword evidence="2" id="KW-0813">Transport</keyword>
<evidence type="ECO:0000259" key="5">
    <source>
        <dbReference type="PROSITE" id="PS50893"/>
    </source>
</evidence>
<dbReference type="EMBL" id="CABWKQ010000027">
    <property type="protein sequence ID" value="VWX37634.1"/>
    <property type="molecule type" value="Genomic_DNA"/>
</dbReference>
<dbReference type="PANTHER" id="PTHR43335">
    <property type="entry name" value="ABC TRANSPORTER, ATP-BINDING PROTEIN"/>
    <property type="match status" value="1"/>
</dbReference>
<gene>
    <name evidence="6" type="primary">ccmA</name>
    <name evidence="6" type="ORF">EXIGUO9Y_330058</name>
</gene>
<comment type="similarity">
    <text evidence="1">Belongs to the ABC transporter superfamily.</text>
</comment>
<dbReference type="PROSITE" id="PS50893">
    <property type="entry name" value="ABC_TRANSPORTER_2"/>
    <property type="match status" value="1"/>
</dbReference>